<dbReference type="InterPro" id="IPR020845">
    <property type="entry name" value="AMP-binding_CS"/>
</dbReference>
<dbReference type="Gene3D" id="3.30.300.30">
    <property type="match status" value="1"/>
</dbReference>
<dbReference type="InterPro" id="IPR032387">
    <property type="entry name" value="ACAS_N"/>
</dbReference>
<sequence length="690" mass="76571">MKPAVTMDQLMEKGLDREASLRFLNQMQNIFSRCATPEQAWSAISRDLISDQYAFDIHLLVYNSLFPDRESRPESAPAWVPAAESIASANLTKFMSDLGMDDINAFHAWTVSQYQNFWSRIVKKLGIVFDKAPDNICDLSQGKEFPVWFPGSRMNIINSCFTAPGSATAIIYEDSHKNLIKLSYDELDRLSNRVANSLIQSGINPGDAIGIAMPMNHYAVAIYLGIIKMGGVVVSIADSFSSEEIAIRLKIAHAKAIFTQDFTHWGEKYFPLYEKVSHCRSLPVEQNDMQSFRIIVTPCESRVTLALHESDKSWESFLVDSDIFTPESCLPMSPCNILFSSGTTGSPKAIIWNHTTPIKAASDAFFHQNIQAGDVMAWPTNLGWMMGPWLIFAALINHAAIALYSGAPKDRAFGEFIQHARVNMLGVVPTLVATWRQSGCMENLDWHTIKVFSSTGECSNAEDMFYLMFLAGYKPVIEYCGGTEIGGAYISSTVIQMNYPSLFTTPAMGMNFAIIDENGQPASTGEVAIIPPSIGLSTQLLNADHYQVYFEHMPKSANGEMLRRHGDQIKQLPGGFYSILGRVDDTMKLGGIKTSAAEIERTLAGLPDILEVAAIAIPPANNGPNLLIIYASTAAALNKQDVMKEMQKKINLHLNPLFKIHDIVLTTELPKTASNKIMRRILRKKYLETM</sequence>
<keyword evidence="6" id="KW-1185">Reference proteome</keyword>
<dbReference type="RefSeq" id="WP_148340376.1">
    <property type="nucleotide sequence ID" value="NZ_LR699120.1"/>
</dbReference>
<name>A0A5E4PKB6_9COXI</name>
<feature type="domain" description="AMP-binding enzyme C-terminal" evidence="3">
    <location>
        <begin position="598"/>
        <end position="676"/>
    </location>
</feature>
<gene>
    <name evidence="5" type="primary">acs</name>
    <name evidence="5" type="ORF">AQUSIP_22950</name>
</gene>
<dbReference type="KEGG" id="asip:AQUSIP_22950"/>
<feature type="domain" description="AMP-dependent synthetase/ligase" evidence="2">
    <location>
        <begin position="166"/>
        <end position="527"/>
    </location>
</feature>
<dbReference type="OrthoDB" id="9803968at2"/>
<dbReference type="Proteomes" id="UP000324194">
    <property type="component" value="Chromosome 2"/>
</dbReference>
<dbReference type="SUPFAM" id="SSF56801">
    <property type="entry name" value="Acetyl-CoA synthetase-like"/>
    <property type="match status" value="1"/>
</dbReference>
<dbReference type="AlphaFoldDB" id="A0A5E4PKB6"/>
<evidence type="ECO:0000256" key="1">
    <source>
        <dbReference type="ARBA" id="ARBA00006432"/>
    </source>
</evidence>
<dbReference type="Pfam" id="PF16177">
    <property type="entry name" value="ACAS_N"/>
    <property type="match status" value="1"/>
</dbReference>
<evidence type="ECO:0000259" key="3">
    <source>
        <dbReference type="Pfam" id="PF13193"/>
    </source>
</evidence>
<dbReference type="InterPro" id="IPR045851">
    <property type="entry name" value="AMP-bd_C_sf"/>
</dbReference>
<dbReference type="PROSITE" id="PS00455">
    <property type="entry name" value="AMP_BINDING"/>
    <property type="match status" value="1"/>
</dbReference>
<reference evidence="5 6" key="1">
    <citation type="submission" date="2019-08" db="EMBL/GenBank/DDBJ databases">
        <authorList>
            <person name="Guy L."/>
        </authorList>
    </citation>
    <scope>NUCLEOTIDE SEQUENCE [LARGE SCALE GENOMIC DNA]</scope>
    <source>
        <strain evidence="5 6">SGT-108</strain>
    </source>
</reference>
<evidence type="ECO:0000313" key="5">
    <source>
        <dbReference type="EMBL" id="VVC76968.1"/>
    </source>
</evidence>
<feature type="domain" description="Acetyl-coenzyme A synthetase N-terminal" evidence="4">
    <location>
        <begin position="105"/>
        <end position="160"/>
    </location>
</feature>
<dbReference type="Gene3D" id="3.40.50.12780">
    <property type="entry name" value="N-terminal domain of ligase-like"/>
    <property type="match status" value="1"/>
</dbReference>
<dbReference type="InterPro" id="IPR025110">
    <property type="entry name" value="AMP-bd_C"/>
</dbReference>
<accession>A0A5E4PKB6</accession>
<protein>
    <submittedName>
        <fullName evidence="5">Acetyl-coenzyme A synthetase</fullName>
    </submittedName>
</protein>
<dbReference type="Pfam" id="PF00501">
    <property type="entry name" value="AMP-binding"/>
    <property type="match status" value="1"/>
</dbReference>
<dbReference type="EMBL" id="LR699120">
    <property type="protein sequence ID" value="VVC76968.1"/>
    <property type="molecule type" value="Genomic_DNA"/>
</dbReference>
<dbReference type="Pfam" id="PF13193">
    <property type="entry name" value="AMP-binding_C"/>
    <property type="match status" value="1"/>
</dbReference>
<evidence type="ECO:0000259" key="4">
    <source>
        <dbReference type="Pfam" id="PF16177"/>
    </source>
</evidence>
<proteinExistence type="inferred from homology"/>
<dbReference type="InterPro" id="IPR042099">
    <property type="entry name" value="ANL_N_sf"/>
</dbReference>
<evidence type="ECO:0000313" key="6">
    <source>
        <dbReference type="Proteomes" id="UP000324194"/>
    </source>
</evidence>
<organism evidence="5 6">
    <name type="scientific">Aquicella siphonis</name>
    <dbReference type="NCBI Taxonomy" id="254247"/>
    <lineage>
        <taxon>Bacteria</taxon>
        <taxon>Pseudomonadati</taxon>
        <taxon>Pseudomonadota</taxon>
        <taxon>Gammaproteobacteria</taxon>
        <taxon>Legionellales</taxon>
        <taxon>Coxiellaceae</taxon>
        <taxon>Aquicella</taxon>
    </lineage>
</organism>
<dbReference type="PANTHER" id="PTHR44378:SF2">
    <property type="entry name" value="ACYL-ACTIVATING ENZYME 17, PEROXISOMAL-RELATED"/>
    <property type="match status" value="1"/>
</dbReference>
<evidence type="ECO:0000259" key="2">
    <source>
        <dbReference type="Pfam" id="PF00501"/>
    </source>
</evidence>
<comment type="similarity">
    <text evidence="1">Belongs to the ATP-dependent AMP-binding enzyme family.</text>
</comment>
<dbReference type="PANTHER" id="PTHR44378">
    <property type="entry name" value="ACYL-ACTIVATING ENZYME 17, PEROXISOMAL-RELATED"/>
    <property type="match status" value="1"/>
</dbReference>
<dbReference type="InterPro" id="IPR000873">
    <property type="entry name" value="AMP-dep_synth/lig_dom"/>
</dbReference>